<reference evidence="3 5" key="2">
    <citation type="submission" date="2022-03" db="EMBL/GenBank/DDBJ databases">
        <title>Genome sequencing of Neisseria macacae.</title>
        <authorList>
            <person name="Baek M.-G."/>
        </authorList>
    </citation>
    <scope>NUCLEOTIDE SEQUENCE [LARGE SCALE GENOMIC DNA]</scope>
    <source>
        <strain evidence="3 5">ATCC 33926</strain>
    </source>
</reference>
<reference evidence="2 4" key="1">
    <citation type="submission" date="2011-05" db="EMBL/GenBank/DDBJ databases">
        <authorList>
            <person name="Muzny D."/>
            <person name="Qin X."/>
            <person name="Deng J."/>
            <person name="Jiang H."/>
            <person name="Liu Y."/>
            <person name="Qu J."/>
            <person name="Song X.-Z."/>
            <person name="Zhang L."/>
            <person name="Thornton R."/>
            <person name="Coyle M."/>
            <person name="Francisco L."/>
            <person name="Jackson L."/>
            <person name="Javaid M."/>
            <person name="Korchina V."/>
            <person name="Kovar C."/>
            <person name="Mata R."/>
            <person name="Mathew T."/>
            <person name="Ngo R."/>
            <person name="Nguyen L."/>
            <person name="Nguyen N."/>
            <person name="Okwuonu G."/>
            <person name="Ongeri F."/>
            <person name="Pham C."/>
            <person name="Simmons D."/>
            <person name="Wilczek-Boney K."/>
            <person name="Hale W."/>
            <person name="Jakkamsetti A."/>
            <person name="Pham P."/>
            <person name="Ruth R."/>
            <person name="San Lucas F."/>
            <person name="Warren J."/>
            <person name="Zhang J."/>
            <person name="Zhao Z."/>
            <person name="Zhou C."/>
            <person name="Zhu D."/>
            <person name="Lee S."/>
            <person name="Bess C."/>
            <person name="Blankenburg K."/>
            <person name="Forbes L."/>
            <person name="Fu Q."/>
            <person name="Gubbala S."/>
            <person name="Hirani K."/>
            <person name="Jayaseelan J.C."/>
            <person name="Lara F."/>
            <person name="Munidasa M."/>
            <person name="Palculict T."/>
            <person name="Patil S."/>
            <person name="Pu L.-L."/>
            <person name="Saada N."/>
            <person name="Tang L."/>
            <person name="Weissenberger G."/>
            <person name="Zhu Y."/>
            <person name="Hemphill L."/>
            <person name="Shang Y."/>
            <person name="Youmans B."/>
            <person name="Ayvaz T."/>
            <person name="Ross M."/>
            <person name="Santibanez J."/>
            <person name="Aqrawi P."/>
            <person name="Gross S."/>
            <person name="Joshi V."/>
            <person name="Fowler G."/>
            <person name="Nazareth L."/>
            <person name="Reid J."/>
            <person name="Worley K."/>
            <person name="Petrosino J."/>
            <person name="Highlander S."/>
            <person name="Gibbs R."/>
        </authorList>
    </citation>
    <scope>NUCLEOTIDE SEQUENCE [LARGE SCALE GENOMIC DNA]</scope>
    <source>
        <strain evidence="2 4">ATCC 33926</strain>
    </source>
</reference>
<evidence type="ECO:0000256" key="1">
    <source>
        <dbReference type="RuleBase" id="RU003860"/>
    </source>
</evidence>
<dbReference type="AlphaFoldDB" id="A0AA36ULC6"/>
<dbReference type="GO" id="GO:0016226">
    <property type="term" value="P:iron-sulfur cluster assembly"/>
    <property type="evidence" value="ECO:0007669"/>
    <property type="project" value="TreeGrafter"/>
</dbReference>
<protein>
    <submittedName>
        <fullName evidence="3">BolA family transcriptional regulator</fullName>
    </submittedName>
    <submittedName>
        <fullName evidence="2">Regulator of penicillin binding proteins and beta lactamase transcription</fullName>
    </submittedName>
</protein>
<accession>A0AA36ULC6</accession>
<dbReference type="RefSeq" id="WP_003759357.1">
    <property type="nucleotide sequence ID" value="NZ_CP094241.1"/>
</dbReference>
<dbReference type="InterPro" id="IPR036065">
    <property type="entry name" value="BolA-like_sf"/>
</dbReference>
<dbReference type="SUPFAM" id="SSF82657">
    <property type="entry name" value="BolA-like"/>
    <property type="match status" value="1"/>
</dbReference>
<dbReference type="EMBL" id="CP094241">
    <property type="protein sequence ID" value="UNV84632.1"/>
    <property type="molecule type" value="Genomic_DNA"/>
</dbReference>
<comment type="similarity">
    <text evidence="1">Belongs to the BolA/IbaG family.</text>
</comment>
<evidence type="ECO:0000313" key="2">
    <source>
        <dbReference type="EMBL" id="EGQ78232.1"/>
    </source>
</evidence>
<evidence type="ECO:0000313" key="3">
    <source>
        <dbReference type="EMBL" id="UNV84632.1"/>
    </source>
</evidence>
<name>A0AA36ULC6_9NEIS</name>
<evidence type="ECO:0000313" key="5">
    <source>
        <dbReference type="Proteomes" id="UP000829455"/>
    </source>
</evidence>
<dbReference type="PANTHER" id="PTHR46230">
    <property type="match status" value="1"/>
</dbReference>
<organism evidence="2 4">
    <name type="scientific">Neisseria macacae ATCC 33926</name>
    <dbReference type="NCBI Taxonomy" id="997348"/>
    <lineage>
        <taxon>Bacteria</taxon>
        <taxon>Pseudomonadati</taxon>
        <taxon>Pseudomonadota</taxon>
        <taxon>Betaproteobacteria</taxon>
        <taxon>Neisseriales</taxon>
        <taxon>Neisseriaceae</taxon>
        <taxon>Neisseria</taxon>
    </lineage>
</organism>
<dbReference type="Gene3D" id="3.30.300.90">
    <property type="entry name" value="BolA-like"/>
    <property type="match status" value="1"/>
</dbReference>
<sequence length="89" mass="9906">MDMREAIEGRLKTLNPVFFDFQDDSHLHAGHSGNKGGGHYTVVVVSEAFGGVSRLNRQRTIKTLLHDLFSEGLIHALSIKAATPDEYFH</sequence>
<proteinExistence type="inferred from homology"/>
<dbReference type="Pfam" id="PF01722">
    <property type="entry name" value="BolA"/>
    <property type="match status" value="1"/>
</dbReference>
<dbReference type="Proteomes" id="UP000004982">
    <property type="component" value="Unassembled WGS sequence"/>
</dbReference>
<keyword evidence="5" id="KW-1185">Reference proteome</keyword>
<dbReference type="InterPro" id="IPR002634">
    <property type="entry name" value="BolA"/>
</dbReference>
<dbReference type="EMBL" id="AFQE01000021">
    <property type="protein sequence ID" value="EGQ78232.1"/>
    <property type="molecule type" value="Genomic_DNA"/>
</dbReference>
<dbReference type="PANTHER" id="PTHR46230:SF7">
    <property type="entry name" value="BOLA-LIKE PROTEIN 1"/>
    <property type="match status" value="1"/>
</dbReference>
<evidence type="ECO:0000313" key="4">
    <source>
        <dbReference type="Proteomes" id="UP000004982"/>
    </source>
</evidence>
<gene>
    <name evidence="2" type="primary">bolA</name>
    <name evidence="2" type="ORF">HMPREF9418_0319</name>
    <name evidence="3" type="ORF">MON40_11595</name>
</gene>
<dbReference type="PIRSF" id="PIRSF003113">
    <property type="entry name" value="BolA"/>
    <property type="match status" value="1"/>
</dbReference>
<dbReference type="Proteomes" id="UP000829455">
    <property type="component" value="Chromosome"/>
</dbReference>